<gene>
    <name evidence="1" type="ORF">G6045_14715</name>
</gene>
<reference evidence="1 2" key="1">
    <citation type="submission" date="2020-02" db="EMBL/GenBank/DDBJ databases">
        <title>Whole-genome analyses of novel actinobacteria.</title>
        <authorList>
            <person name="Sahin N."/>
            <person name="Tokatli A."/>
        </authorList>
    </citation>
    <scope>NUCLEOTIDE SEQUENCE [LARGE SCALE GENOMIC DNA]</scope>
    <source>
        <strain evidence="1 2">YC504</strain>
    </source>
</reference>
<accession>A0A6G4XH80</accession>
<dbReference type="AlphaFoldDB" id="A0A6G4XH80"/>
<organism evidence="1 2">
    <name type="scientific">Streptomyces mesophilus</name>
    <dbReference type="NCBI Taxonomy" id="1775132"/>
    <lineage>
        <taxon>Bacteria</taxon>
        <taxon>Bacillati</taxon>
        <taxon>Actinomycetota</taxon>
        <taxon>Actinomycetes</taxon>
        <taxon>Kitasatosporales</taxon>
        <taxon>Streptomycetaceae</taxon>
        <taxon>Streptomyces</taxon>
    </lineage>
</organism>
<dbReference type="EMBL" id="JAAKZW010000048">
    <property type="protein sequence ID" value="NGO76905.1"/>
    <property type="molecule type" value="Genomic_DNA"/>
</dbReference>
<proteinExistence type="predicted"/>
<evidence type="ECO:0000313" key="2">
    <source>
        <dbReference type="Proteomes" id="UP000481109"/>
    </source>
</evidence>
<dbReference type="RefSeq" id="WP_165332383.1">
    <property type="nucleotide sequence ID" value="NZ_JAAKZW010000048.1"/>
</dbReference>
<keyword evidence="2" id="KW-1185">Reference proteome</keyword>
<name>A0A6G4XH80_9ACTN</name>
<evidence type="ECO:0000313" key="1">
    <source>
        <dbReference type="EMBL" id="NGO76905.1"/>
    </source>
</evidence>
<protein>
    <submittedName>
        <fullName evidence="1">Uncharacterized protein</fullName>
    </submittedName>
</protein>
<sequence>MVPIRRRLFARRRSTARTSADFTRTAADFTGRVHSELALDALPDEDLGEDLDDALDLYEMGTMPGCEEAEYLSLLEEARDRIAEGE</sequence>
<comment type="caution">
    <text evidence="1">The sequence shown here is derived from an EMBL/GenBank/DDBJ whole genome shotgun (WGS) entry which is preliminary data.</text>
</comment>
<dbReference type="Proteomes" id="UP000481109">
    <property type="component" value="Unassembled WGS sequence"/>
</dbReference>